<evidence type="ECO:0000256" key="2">
    <source>
        <dbReference type="PROSITE-ProRule" id="PRU00708"/>
    </source>
</evidence>
<dbReference type="GeneID" id="104740991"/>
<evidence type="ECO:0000313" key="5">
    <source>
        <dbReference type="RefSeq" id="XP_010460048.1"/>
    </source>
</evidence>
<dbReference type="InterPro" id="IPR011990">
    <property type="entry name" value="TPR-like_helical_dom_sf"/>
</dbReference>
<reference evidence="5" key="2">
    <citation type="submission" date="2025-08" db="UniProtKB">
        <authorList>
            <consortium name="RefSeq"/>
        </authorList>
    </citation>
    <scope>IDENTIFICATION</scope>
    <source>
        <tissue evidence="5">Leaf</tissue>
    </source>
</reference>
<dbReference type="Pfam" id="PF01535">
    <property type="entry name" value="PPR"/>
    <property type="match status" value="5"/>
</dbReference>
<accession>A0ABM0VRF3</accession>
<keyword evidence="1" id="KW-0677">Repeat</keyword>
<dbReference type="NCBIfam" id="TIGR00756">
    <property type="entry name" value="PPR"/>
    <property type="match status" value="6"/>
</dbReference>
<name>A0ABM0VRF3_CAMSA</name>
<dbReference type="PANTHER" id="PTHR47926:SF375">
    <property type="entry name" value="PENTATRICOPEPTIDE REPEAT-CONTAINING PROTEIN"/>
    <property type="match status" value="1"/>
</dbReference>
<evidence type="ECO:0000256" key="1">
    <source>
        <dbReference type="ARBA" id="ARBA00022737"/>
    </source>
</evidence>
<feature type="repeat" description="PPR" evidence="2">
    <location>
        <begin position="461"/>
        <end position="491"/>
    </location>
</feature>
<dbReference type="Pfam" id="PF13041">
    <property type="entry name" value="PPR_2"/>
    <property type="match status" value="3"/>
</dbReference>
<protein>
    <submittedName>
        <fullName evidence="5">Pentatricopeptide repeat-containing protein At1g22830-like</fullName>
    </submittedName>
</protein>
<dbReference type="InterPro" id="IPR002885">
    <property type="entry name" value="PPR_rpt"/>
</dbReference>
<dbReference type="InterPro" id="IPR046848">
    <property type="entry name" value="E_motif"/>
</dbReference>
<dbReference type="RefSeq" id="XP_010460048.1">
    <property type="nucleotide sequence ID" value="XM_010461746.1"/>
</dbReference>
<feature type="repeat" description="PPR" evidence="2">
    <location>
        <begin position="153"/>
        <end position="187"/>
    </location>
</feature>
<feature type="repeat" description="PPR" evidence="2">
    <location>
        <begin position="492"/>
        <end position="526"/>
    </location>
</feature>
<dbReference type="Proteomes" id="UP000694864">
    <property type="component" value="Chromosome 14"/>
</dbReference>
<evidence type="ECO:0000313" key="4">
    <source>
        <dbReference type="Proteomes" id="UP000694864"/>
    </source>
</evidence>
<feature type="repeat" description="PPR" evidence="2">
    <location>
        <begin position="223"/>
        <end position="253"/>
    </location>
</feature>
<dbReference type="PANTHER" id="PTHR47926">
    <property type="entry name" value="PENTATRICOPEPTIDE REPEAT-CONTAINING PROTEIN"/>
    <property type="match status" value="1"/>
</dbReference>
<organism evidence="4 5">
    <name type="scientific">Camelina sativa</name>
    <name type="common">False flax</name>
    <name type="synonym">Myagrum sativum</name>
    <dbReference type="NCBI Taxonomy" id="90675"/>
    <lineage>
        <taxon>Eukaryota</taxon>
        <taxon>Viridiplantae</taxon>
        <taxon>Streptophyta</taxon>
        <taxon>Embryophyta</taxon>
        <taxon>Tracheophyta</taxon>
        <taxon>Spermatophyta</taxon>
        <taxon>Magnoliopsida</taxon>
        <taxon>eudicotyledons</taxon>
        <taxon>Gunneridae</taxon>
        <taxon>Pentapetalae</taxon>
        <taxon>rosids</taxon>
        <taxon>malvids</taxon>
        <taxon>Brassicales</taxon>
        <taxon>Brassicaceae</taxon>
        <taxon>Camelineae</taxon>
        <taxon>Camelina</taxon>
    </lineage>
</organism>
<feature type="repeat" description="PPR" evidence="2">
    <location>
        <begin position="254"/>
        <end position="288"/>
    </location>
</feature>
<gene>
    <name evidence="5" type="primary">LOC104740991</name>
</gene>
<dbReference type="Gene3D" id="1.25.40.10">
    <property type="entry name" value="Tetratricopeptide repeat domain"/>
    <property type="match status" value="5"/>
</dbReference>
<proteinExistence type="predicted"/>
<sequence length="705" mass="79225">MIICRLLYMPSSPSRSILIRGLTVSKICKFIPQSWKQPPRLISKPQYESVPATLFKSFRYCIAHGHFYEAFRAFSLLRHQSGSHELVFRSAASLLSTCVEFNEFVSGQQIHAYCISSGLEFDPVLVLKLVTFYSAFNLLDEAQTITENSDIFHPFPWNVLIDSYVRNKRFEESVSVYKRMMGKGVQPDEFTYPSVLKACGALLDFASGRVVHGSIEVSSHRCSLYVCNALISMYKRFGKVDIARRLFDRMSERDAVSWNAVINCYASKGNLEEALELFDRMLQSGVEATVVTWNTLAGGCLKIGNYVGALNCVLEMRNYNVGLDSVAMINGLTACSHIGELRLGKVFHCLAISSGFNNIDNVRNSLITLYSRCGDLRHAFLVFQEIEVNSLSRWNSVISCYAHNMRSEETSFLVREMLLYGFHPNYVTLASILPLCARVANLQHGKEIHCYILRRQSFNGSLILWNSLFDMYAKSGEIIAAKRVYDSMRKRDKVTYTSLIGGYGMLGKGEVALSLFKEMIRSGMKPDHVTMVAVLSACSHSNLVRQGQSWFGKMQTVFGIHPRLEHYSCMVDLYCRAGHLAAARKIFLKIPYEPSSAMCATILKACLIHGNTDIGEWAADKLLLEMKPEHLGHYMLLADMYAATGSWNKLVTVKTSLSDMCLQKAHDFALMETDSGLDGVNDKPMIDSAVNQEQSSDEERLVEVG</sequence>
<dbReference type="Pfam" id="PF20431">
    <property type="entry name" value="E_motif"/>
    <property type="match status" value="1"/>
</dbReference>
<dbReference type="PROSITE" id="PS51375">
    <property type="entry name" value="PPR"/>
    <property type="match status" value="6"/>
</dbReference>
<reference evidence="4" key="1">
    <citation type="journal article" date="2014" name="Nat. Commun.">
        <title>The emerging biofuel crop Camelina sativa retains a highly undifferentiated hexaploid genome structure.</title>
        <authorList>
            <person name="Kagale S."/>
            <person name="Koh C."/>
            <person name="Nixon J."/>
            <person name="Bollina V."/>
            <person name="Clarke W.E."/>
            <person name="Tuteja R."/>
            <person name="Spillane C."/>
            <person name="Robinson S.J."/>
            <person name="Links M.G."/>
            <person name="Clarke C."/>
            <person name="Higgins E.E."/>
            <person name="Huebert T."/>
            <person name="Sharpe A.G."/>
            <person name="Parkin I.A."/>
        </authorList>
    </citation>
    <scope>NUCLEOTIDE SEQUENCE [LARGE SCALE GENOMIC DNA]</scope>
    <source>
        <strain evidence="4">cv. DH55</strain>
    </source>
</reference>
<feature type="repeat" description="PPR" evidence="2">
    <location>
        <begin position="390"/>
        <end position="424"/>
    </location>
</feature>
<evidence type="ECO:0000256" key="3">
    <source>
        <dbReference type="SAM" id="MobiDB-lite"/>
    </source>
</evidence>
<dbReference type="SUPFAM" id="SSF48452">
    <property type="entry name" value="TPR-like"/>
    <property type="match status" value="1"/>
</dbReference>
<feature type="region of interest" description="Disordered" evidence="3">
    <location>
        <begin position="682"/>
        <end position="705"/>
    </location>
</feature>
<keyword evidence="4" id="KW-1185">Reference proteome</keyword>
<dbReference type="InterPro" id="IPR046960">
    <property type="entry name" value="PPR_At4g14850-like_plant"/>
</dbReference>